<evidence type="ECO:0000313" key="4">
    <source>
        <dbReference type="Proteomes" id="UP000008810"/>
    </source>
</evidence>
<accession>A0A0Q3INP1</accession>
<evidence type="ECO:0000313" key="2">
    <source>
        <dbReference type="EMBL" id="KQK01788.1"/>
    </source>
</evidence>
<evidence type="ECO:0000313" key="3">
    <source>
        <dbReference type="EnsemblPlants" id="KQK01788"/>
    </source>
</evidence>
<dbReference type="InParanoid" id="A0A0Q3INP1"/>
<reference evidence="2" key="2">
    <citation type="submission" date="2017-06" db="EMBL/GenBank/DDBJ databases">
        <title>WGS assembly of Brachypodium distachyon.</title>
        <authorList>
            <consortium name="The International Brachypodium Initiative"/>
            <person name="Lucas S."/>
            <person name="Harmon-Smith M."/>
            <person name="Lail K."/>
            <person name="Tice H."/>
            <person name="Grimwood J."/>
            <person name="Bruce D."/>
            <person name="Barry K."/>
            <person name="Shu S."/>
            <person name="Lindquist E."/>
            <person name="Wang M."/>
            <person name="Pitluck S."/>
            <person name="Vogel J.P."/>
            <person name="Garvin D.F."/>
            <person name="Mockler T.C."/>
            <person name="Schmutz J."/>
            <person name="Rokhsar D."/>
            <person name="Bevan M.W."/>
        </authorList>
    </citation>
    <scope>NUCLEOTIDE SEQUENCE</scope>
    <source>
        <strain evidence="2">Bd21</strain>
    </source>
</reference>
<dbReference type="Proteomes" id="UP000008810">
    <property type="component" value="Chromosome 3"/>
</dbReference>
<dbReference type="AlphaFoldDB" id="A0A0Q3INP1"/>
<dbReference type="EMBL" id="CM000882">
    <property type="protein sequence ID" value="KQK01788.1"/>
    <property type="molecule type" value="Genomic_DNA"/>
</dbReference>
<organism evidence="2">
    <name type="scientific">Brachypodium distachyon</name>
    <name type="common">Purple false brome</name>
    <name type="synonym">Trachynia distachya</name>
    <dbReference type="NCBI Taxonomy" id="15368"/>
    <lineage>
        <taxon>Eukaryota</taxon>
        <taxon>Viridiplantae</taxon>
        <taxon>Streptophyta</taxon>
        <taxon>Embryophyta</taxon>
        <taxon>Tracheophyta</taxon>
        <taxon>Spermatophyta</taxon>
        <taxon>Magnoliopsida</taxon>
        <taxon>Liliopsida</taxon>
        <taxon>Poales</taxon>
        <taxon>Poaceae</taxon>
        <taxon>BOP clade</taxon>
        <taxon>Pooideae</taxon>
        <taxon>Stipodae</taxon>
        <taxon>Brachypodieae</taxon>
        <taxon>Brachypodium</taxon>
    </lineage>
</organism>
<gene>
    <name evidence="2" type="ORF">BRADI_3g58227v3</name>
</gene>
<reference evidence="2 3" key="1">
    <citation type="journal article" date="2010" name="Nature">
        <title>Genome sequencing and analysis of the model grass Brachypodium distachyon.</title>
        <authorList>
            <consortium name="International Brachypodium Initiative"/>
        </authorList>
    </citation>
    <scope>NUCLEOTIDE SEQUENCE [LARGE SCALE GENOMIC DNA]</scope>
    <source>
        <strain evidence="2 3">Bd21</strain>
    </source>
</reference>
<proteinExistence type="predicted"/>
<dbReference type="Gramene" id="KQK01788">
    <property type="protein sequence ID" value="KQK01788"/>
    <property type="gene ID" value="BRADI_3g58227v3"/>
</dbReference>
<sequence length="342" mass="37008">MTDEMDCMDIATKLATLCCTTTSTEDIAIQELISHSLMDTIQDSMSCIIDEAKQDGKEVGGMEMPADRVGVADRDGVVEPTNSSGQAGLAKGSGKLAALKKRLAYRVPKSPDVASGGPVTADGEHGPSDDITGDNMVFSGDSSTSGLQLIADAVDTGMHLVVAAGSAVVSNLAIPGHGLAQREVTEEPDYQSSPFDLGYPTITVDGRRSRKLYRSIATLSAEQLDRVWYRSTTPWEIAISGRDIEAQLKRGGEFSIALFDGLMRLYQSLDDVVYGLQRKRWRCILPARFTDGVLRGILGHGFHKEVLHWATPELRLRACSAGNCSGAFWRKVELLHLGYGER</sequence>
<protein>
    <submittedName>
        <fullName evidence="2 3">Uncharacterized protein</fullName>
    </submittedName>
</protein>
<evidence type="ECO:0000256" key="1">
    <source>
        <dbReference type="SAM" id="MobiDB-lite"/>
    </source>
</evidence>
<feature type="region of interest" description="Disordered" evidence="1">
    <location>
        <begin position="109"/>
        <end position="133"/>
    </location>
</feature>
<name>A0A0Q3INP1_BRADI</name>
<dbReference type="EnsemblPlants" id="KQK01788">
    <property type="protein sequence ID" value="KQK01788"/>
    <property type="gene ID" value="BRADI_3g58227v3"/>
</dbReference>
<keyword evidence="4" id="KW-1185">Reference proteome</keyword>
<reference evidence="3" key="3">
    <citation type="submission" date="2018-08" db="UniProtKB">
        <authorList>
            <consortium name="EnsemblPlants"/>
        </authorList>
    </citation>
    <scope>IDENTIFICATION</scope>
    <source>
        <strain evidence="3">cv. Bd21</strain>
    </source>
</reference>